<name>A0A2P6TG71_CHLSO</name>
<evidence type="ECO:0000313" key="13">
    <source>
        <dbReference type="Proteomes" id="UP000239899"/>
    </source>
</evidence>
<feature type="transmembrane region" description="Helical" evidence="11">
    <location>
        <begin position="63"/>
        <end position="87"/>
    </location>
</feature>
<keyword evidence="5" id="KW-0677">Repeat</keyword>
<dbReference type="Proteomes" id="UP000239899">
    <property type="component" value="Unassembled WGS sequence"/>
</dbReference>
<dbReference type="Gene3D" id="1.50.40.10">
    <property type="entry name" value="Mitochondrial carrier domain"/>
    <property type="match status" value="2"/>
</dbReference>
<evidence type="ECO:0000256" key="11">
    <source>
        <dbReference type="SAM" id="Phobius"/>
    </source>
</evidence>
<proteinExistence type="inferred from homology"/>
<evidence type="ECO:0000256" key="9">
    <source>
        <dbReference type="RuleBase" id="RU000488"/>
    </source>
</evidence>
<feature type="transmembrane region" description="Helical" evidence="11">
    <location>
        <begin position="26"/>
        <end position="43"/>
    </location>
</feature>
<evidence type="ECO:0000256" key="7">
    <source>
        <dbReference type="ARBA" id="ARBA00023136"/>
    </source>
</evidence>
<keyword evidence="6 11" id="KW-1133">Transmembrane helix</keyword>
<organism evidence="12 13">
    <name type="scientific">Chlorella sorokiniana</name>
    <name type="common">Freshwater green alga</name>
    <dbReference type="NCBI Taxonomy" id="3076"/>
    <lineage>
        <taxon>Eukaryota</taxon>
        <taxon>Viridiplantae</taxon>
        <taxon>Chlorophyta</taxon>
        <taxon>core chlorophytes</taxon>
        <taxon>Trebouxiophyceae</taxon>
        <taxon>Chlorellales</taxon>
        <taxon>Chlorellaceae</taxon>
        <taxon>Chlorella clade</taxon>
        <taxon>Chlorella</taxon>
    </lineage>
</organism>
<evidence type="ECO:0000256" key="2">
    <source>
        <dbReference type="ARBA" id="ARBA00006375"/>
    </source>
</evidence>
<feature type="repeat" description="Solcar" evidence="8">
    <location>
        <begin position="208"/>
        <end position="291"/>
    </location>
</feature>
<dbReference type="EMBL" id="LHPG02000017">
    <property type="protein sequence ID" value="PRW33110.1"/>
    <property type="molecule type" value="Genomic_DNA"/>
</dbReference>
<dbReference type="InterPro" id="IPR018108">
    <property type="entry name" value="MCP_transmembrane"/>
</dbReference>
<evidence type="ECO:0000256" key="3">
    <source>
        <dbReference type="ARBA" id="ARBA00022448"/>
    </source>
</evidence>
<dbReference type="PROSITE" id="PS50920">
    <property type="entry name" value="SOLCAR"/>
    <property type="match status" value="2"/>
</dbReference>
<evidence type="ECO:0000256" key="8">
    <source>
        <dbReference type="PROSITE-ProRule" id="PRU00282"/>
    </source>
</evidence>
<dbReference type="InterPro" id="IPR023395">
    <property type="entry name" value="MCP_dom_sf"/>
</dbReference>
<gene>
    <name evidence="12" type="ORF">C2E21_7877</name>
</gene>
<comment type="caution">
    <text evidence="12">The sequence shown here is derived from an EMBL/GenBank/DDBJ whole genome shotgun (WGS) entry which is preliminary data.</text>
</comment>
<keyword evidence="13" id="KW-1185">Reference proteome</keyword>
<keyword evidence="4 8" id="KW-0812">Transmembrane</keyword>
<feature type="transmembrane region" description="Helical" evidence="11">
    <location>
        <begin position="121"/>
        <end position="142"/>
    </location>
</feature>
<accession>A0A2P6TG71</accession>
<dbReference type="AlphaFoldDB" id="A0A2P6TG71"/>
<evidence type="ECO:0000313" key="12">
    <source>
        <dbReference type="EMBL" id="PRW33110.1"/>
    </source>
</evidence>
<reference evidence="12 13" key="1">
    <citation type="journal article" date="2018" name="Plant J.">
        <title>Genome sequences of Chlorella sorokiniana UTEX 1602 and Micractinium conductrix SAG 241.80: implications to maltose excretion by a green alga.</title>
        <authorList>
            <person name="Arriola M.B."/>
            <person name="Velmurugan N."/>
            <person name="Zhang Y."/>
            <person name="Plunkett M.H."/>
            <person name="Hondzo H."/>
            <person name="Barney B.M."/>
        </authorList>
    </citation>
    <scope>NUCLEOTIDE SEQUENCE [LARGE SCALE GENOMIC DNA]</scope>
    <source>
        <strain evidence="13">UTEX 1602</strain>
    </source>
</reference>
<feature type="region of interest" description="Disordered" evidence="10">
    <location>
        <begin position="1"/>
        <end position="20"/>
    </location>
</feature>
<keyword evidence="3 9" id="KW-0813">Transport</keyword>
<feature type="compositionally biased region" description="Low complexity" evidence="10">
    <location>
        <begin position="10"/>
        <end position="20"/>
    </location>
</feature>
<evidence type="ECO:0000256" key="4">
    <source>
        <dbReference type="ARBA" id="ARBA00022692"/>
    </source>
</evidence>
<evidence type="ECO:0000256" key="10">
    <source>
        <dbReference type="SAM" id="MobiDB-lite"/>
    </source>
</evidence>
<comment type="subcellular location">
    <subcellularLocation>
        <location evidence="1">Membrane</location>
        <topology evidence="1">Multi-pass membrane protein</topology>
    </subcellularLocation>
</comment>
<comment type="similarity">
    <text evidence="2 9">Belongs to the mitochondrial carrier (TC 2.A.29) family.</text>
</comment>
<sequence length="468" mass="47392">MHITTPIVLGGPAAARPRGSASQPRRLVLAAGAAAAGAALMLAQQRHPPSPRSLRAPRSKPRISWLAVDALSGAVGEIASLVVLYPLDSLKVLCQARGSSTGAVLAELRALGCSGRALRQLYAGCGSAALCSAAIGAVYLLAFYSAKRLVAAAATTAAAAKQQQQQQQQLVVAAGQPHERQRPAANAGSASQLADGSSAHPPLNSEGTHPLVASLAGVIASLAGSVFEAPMEMFKLRTQAGALDGPMLRTMAREASTRGLGALYATYGAFMLKSIPFDVAELATYSQMTDWREAAAARAAVGDGGSSSGSNASSSWRGRVGEALATMPLSASDMLIGATAGVASVLVSMPCDVIKTRMDLHPPHCPAGGPAGALCSIKAFFETGRQLVAAGGGPHALFVGVAPRLLQTVPSTMVYWMAVEGTRRLMATHFEVDGAPADTDATPAARAAAAAAAAPAPVSLAMPAPALA</sequence>
<evidence type="ECO:0000256" key="6">
    <source>
        <dbReference type="ARBA" id="ARBA00022989"/>
    </source>
</evidence>
<dbReference type="Pfam" id="PF00153">
    <property type="entry name" value="Mito_carr"/>
    <property type="match status" value="3"/>
</dbReference>
<dbReference type="PANTHER" id="PTHR45667">
    <property type="entry name" value="S-ADENOSYLMETHIONINE MITOCHONDRIAL CARRIER PROTEIN"/>
    <property type="match status" value="1"/>
</dbReference>
<dbReference type="OrthoDB" id="1747031at2759"/>
<evidence type="ECO:0000256" key="1">
    <source>
        <dbReference type="ARBA" id="ARBA00004141"/>
    </source>
</evidence>
<dbReference type="GO" id="GO:0016020">
    <property type="term" value="C:membrane"/>
    <property type="evidence" value="ECO:0007669"/>
    <property type="project" value="UniProtKB-SubCell"/>
</dbReference>
<feature type="repeat" description="Solcar" evidence="8">
    <location>
        <begin position="328"/>
        <end position="425"/>
    </location>
</feature>
<feature type="region of interest" description="Disordered" evidence="10">
    <location>
        <begin position="169"/>
        <end position="206"/>
    </location>
</feature>
<dbReference type="SUPFAM" id="SSF103506">
    <property type="entry name" value="Mitochondrial carrier"/>
    <property type="match status" value="1"/>
</dbReference>
<keyword evidence="7 8" id="KW-0472">Membrane</keyword>
<evidence type="ECO:0000256" key="5">
    <source>
        <dbReference type="ARBA" id="ARBA00022737"/>
    </source>
</evidence>
<protein>
    <submittedName>
        <fullName evidence="12">Mitochondrial carrier</fullName>
    </submittedName>
</protein>